<evidence type="ECO:0000313" key="2">
    <source>
        <dbReference type="EMBL" id="OUJ75749.1"/>
    </source>
</evidence>
<dbReference type="Proteomes" id="UP000194873">
    <property type="component" value="Unassembled WGS sequence"/>
</dbReference>
<keyword evidence="3" id="KW-1185">Reference proteome</keyword>
<accession>A0A243WJE8</accession>
<proteinExistence type="predicted"/>
<protein>
    <recommendedName>
        <fullName evidence="1">Outer membrane protein beta-barrel domain-containing protein</fullName>
    </recommendedName>
</protein>
<dbReference type="Pfam" id="PF13568">
    <property type="entry name" value="OMP_b-brl_2"/>
    <property type="match status" value="1"/>
</dbReference>
<reference evidence="2 3" key="1">
    <citation type="submission" date="2017-01" db="EMBL/GenBank/DDBJ databases">
        <title>A new Hymenobacter.</title>
        <authorList>
            <person name="Liang Y."/>
            <person name="Feng F."/>
        </authorList>
    </citation>
    <scope>NUCLEOTIDE SEQUENCE [LARGE SCALE GENOMIC DNA]</scope>
    <source>
        <strain evidence="2">MIMBbqt21</strain>
    </source>
</reference>
<dbReference type="AlphaFoldDB" id="A0A243WJE8"/>
<feature type="domain" description="Outer membrane protein beta-barrel" evidence="1">
    <location>
        <begin position="4"/>
        <end position="133"/>
    </location>
</feature>
<evidence type="ECO:0000313" key="3">
    <source>
        <dbReference type="Proteomes" id="UP000194873"/>
    </source>
</evidence>
<dbReference type="RefSeq" id="WP_179197532.1">
    <property type="nucleotide sequence ID" value="NZ_MTSE01000001.1"/>
</dbReference>
<organism evidence="2 3">
    <name type="scientific">Hymenobacter crusticola</name>
    <dbReference type="NCBI Taxonomy" id="1770526"/>
    <lineage>
        <taxon>Bacteria</taxon>
        <taxon>Pseudomonadati</taxon>
        <taxon>Bacteroidota</taxon>
        <taxon>Cytophagia</taxon>
        <taxon>Cytophagales</taxon>
        <taxon>Hymenobacteraceae</taxon>
        <taxon>Hymenobacter</taxon>
    </lineage>
</organism>
<gene>
    <name evidence="2" type="ORF">BXP70_00100</name>
</gene>
<sequence>MPARSYWQWGVKAGVANAWLRHDQYQHAHLGPTLGLTGGRYFRASRLSFGADLVYEQRRLLVPTLNAATTFSYLTLPVYVRTGSAHDRFHLLLGASFSSVISPVAPISTTTQDWHFHHQDWGLVAGMEFRVGKSYPIETTLGPLLRYGIGPTVEVRNPRYYESQSTVLVGLTATVLFHPAVIE</sequence>
<comment type="caution">
    <text evidence="2">The sequence shown here is derived from an EMBL/GenBank/DDBJ whole genome shotgun (WGS) entry which is preliminary data.</text>
</comment>
<dbReference type="InterPro" id="IPR025665">
    <property type="entry name" value="Beta-barrel_OMP_2"/>
</dbReference>
<name>A0A243WJE8_9BACT</name>
<evidence type="ECO:0000259" key="1">
    <source>
        <dbReference type="Pfam" id="PF13568"/>
    </source>
</evidence>
<dbReference type="EMBL" id="MTSE01000001">
    <property type="protein sequence ID" value="OUJ75749.1"/>
    <property type="molecule type" value="Genomic_DNA"/>
</dbReference>